<proteinExistence type="predicted"/>
<gene>
    <name evidence="1" type="ORF">PS652_01583</name>
    <name evidence="2" type="ORF">PS652_05386</name>
</gene>
<reference evidence="2" key="1">
    <citation type="submission" date="2019-09" db="EMBL/GenBank/DDBJ databases">
        <authorList>
            <person name="Chandra G."/>
            <person name="Truman W A."/>
        </authorList>
    </citation>
    <scope>NUCLEOTIDE SEQUENCE [LARGE SCALE GENOMIC DNA]</scope>
    <source>
        <strain evidence="2">PS652</strain>
    </source>
</reference>
<protein>
    <recommendedName>
        <fullName evidence="4">DUF3396 domain-containing protein</fullName>
    </recommendedName>
</protein>
<evidence type="ECO:0000313" key="2">
    <source>
        <dbReference type="EMBL" id="VVN40299.1"/>
    </source>
</evidence>
<dbReference type="AlphaFoldDB" id="A0A5E6XI97"/>
<dbReference type="RefSeq" id="WP_038994724.1">
    <property type="nucleotide sequence ID" value="NZ_OZ024668.1"/>
</dbReference>
<dbReference type="Proteomes" id="UP000326595">
    <property type="component" value="Chromosome"/>
</dbReference>
<dbReference type="EMBL" id="OZ024668">
    <property type="protein sequence ID" value="CAK9888754.1"/>
    <property type="molecule type" value="Genomic_DNA"/>
</dbReference>
<accession>A0A5E6XI97</accession>
<evidence type="ECO:0000313" key="1">
    <source>
        <dbReference type="EMBL" id="CAK9888754.1"/>
    </source>
</evidence>
<reference evidence="1 3" key="2">
    <citation type="submission" date="2024-03" db="EMBL/GenBank/DDBJ databases">
        <authorList>
            <person name="Alaster D. Moffat"/>
            <person name="Govind Chandra"/>
            <person name="Andrew W. Truman"/>
        </authorList>
    </citation>
    <scope>NUCLEOTIDE SEQUENCE [LARGE SCALE GENOMIC DNA]</scope>
    <source>
        <strain evidence="1">PS652</strain>
    </source>
</reference>
<evidence type="ECO:0000313" key="3">
    <source>
        <dbReference type="Proteomes" id="UP000326595"/>
    </source>
</evidence>
<name>A0A5E6XI97_PSEFL</name>
<dbReference type="Pfam" id="PF11876">
    <property type="entry name" value="TsiV"/>
    <property type="match status" value="1"/>
</dbReference>
<organism evidence="2">
    <name type="scientific">Pseudomonas fluorescens</name>
    <dbReference type="NCBI Taxonomy" id="294"/>
    <lineage>
        <taxon>Bacteria</taxon>
        <taxon>Pseudomonadati</taxon>
        <taxon>Pseudomonadota</taxon>
        <taxon>Gammaproteobacteria</taxon>
        <taxon>Pseudomonadales</taxon>
        <taxon>Pseudomonadaceae</taxon>
        <taxon>Pseudomonas</taxon>
    </lineage>
</organism>
<evidence type="ECO:0008006" key="4">
    <source>
        <dbReference type="Google" id="ProtNLM"/>
    </source>
</evidence>
<sequence length="518" mass="59945">MSTTHQLFTSEERDLFVKLLKEWPNSESGNTEATYSVTPFITFYFLPKEEENKEVSALLVDIHEEFEQLAGYPYSIFMHGAAARPRRYDALHRPDLRTLARKTEPYEYFVFEFTDEENHASSPTTAGYFWRSKFKAADWKTAYSSIVFYYRWQWWLDNREAWRKFVLKTIDRLKADQVYSGFAMANPLEFGTRAAVTTWERALTPAFYGLDIDYPYGMDNELLNGIRPPTWAFLLADPWREKLDLTREQVHNALAHPRINITELQSGLWIELGEQPELYPAEYGVPELPMLLNKLLKPIRYDDLGLLGFGQWDGDPNERFTDADGRRWMGRFDADSDWPTPFMRVGALPTKTCALPPAPACAVAGMPCLQAGVWRMIGQADSRRVFKQGDILPHLSNESDDGFVIWQRDPDQTPPEPARYAKSHEPAPRAGRWELESDPCVSCELRVNDLLPRHADQIVRWRWLGFGLRVLSGSLCPYPGTWVCEYKTGSKRFFEYEAPMPTIDGEKVVWFWLTISPL</sequence>
<dbReference type="EMBL" id="CABVHG010000058">
    <property type="protein sequence ID" value="VVN40299.1"/>
    <property type="molecule type" value="Genomic_DNA"/>
</dbReference>
<dbReference type="InterPro" id="IPR021815">
    <property type="entry name" value="TsiV"/>
</dbReference>